<feature type="domain" description="Protein kinase" evidence="17">
    <location>
        <begin position="283"/>
        <end position="565"/>
    </location>
</feature>
<keyword evidence="12" id="KW-0449">Lipoprotein</keyword>
<accession>A0A5N6MCW9</accession>
<dbReference type="InterPro" id="IPR016140">
    <property type="entry name" value="Bifunc_inhib/LTP/seed_store"/>
</dbReference>
<name>A0A5N6MCW9_9ASTR</name>
<keyword evidence="11 13" id="KW-0067">ATP-binding</keyword>
<dbReference type="SUPFAM" id="SSF47699">
    <property type="entry name" value="Bifunctional inhibitor/lipid-transfer protein/seed storage 2S albumin"/>
    <property type="match status" value="2"/>
</dbReference>
<evidence type="ECO:0000256" key="13">
    <source>
        <dbReference type="PROSITE-ProRule" id="PRU10141"/>
    </source>
</evidence>
<keyword evidence="19" id="KW-1185">Reference proteome</keyword>
<evidence type="ECO:0000259" key="17">
    <source>
        <dbReference type="PROSITE" id="PS50011"/>
    </source>
</evidence>
<keyword evidence="15" id="KW-0812">Transmembrane</keyword>
<dbReference type="PROSITE" id="PS50011">
    <property type="entry name" value="PROTEIN_KINASE_DOM"/>
    <property type="match status" value="1"/>
</dbReference>
<dbReference type="EMBL" id="SZYD01000016">
    <property type="protein sequence ID" value="KAD3338256.1"/>
    <property type="molecule type" value="Genomic_DNA"/>
</dbReference>
<dbReference type="Gene3D" id="1.10.110.10">
    <property type="entry name" value="Plant lipid-transfer and hydrophobic proteins"/>
    <property type="match status" value="2"/>
</dbReference>
<evidence type="ECO:0000256" key="9">
    <source>
        <dbReference type="ARBA" id="ARBA00022741"/>
    </source>
</evidence>
<evidence type="ECO:0000256" key="10">
    <source>
        <dbReference type="ARBA" id="ARBA00022777"/>
    </source>
</evidence>
<feature type="transmembrane region" description="Helical" evidence="15">
    <location>
        <begin position="159"/>
        <end position="189"/>
    </location>
</feature>
<evidence type="ECO:0000256" key="6">
    <source>
        <dbReference type="ARBA" id="ARBA00022622"/>
    </source>
</evidence>
<protein>
    <recommendedName>
        <fullName evidence="17">Protein kinase domain-containing protein</fullName>
    </recommendedName>
</protein>
<keyword evidence="10" id="KW-0418">Kinase</keyword>
<dbReference type="OrthoDB" id="2158884at2759"/>
<comment type="subcellular location">
    <subcellularLocation>
        <location evidence="1">Cell membrane</location>
        <topology evidence="1">Lipid-anchor</topology>
        <topology evidence="1">GPI-anchor</topology>
    </subcellularLocation>
</comment>
<dbReference type="AlphaFoldDB" id="A0A5N6MCW9"/>
<feature type="signal peptide" evidence="16">
    <location>
        <begin position="1"/>
        <end position="21"/>
    </location>
</feature>
<dbReference type="InterPro" id="IPR036312">
    <property type="entry name" value="Bifun_inhib/LTP/seed_sf"/>
</dbReference>
<feature type="compositionally biased region" description="Polar residues" evidence="14">
    <location>
        <begin position="135"/>
        <end position="149"/>
    </location>
</feature>
<dbReference type="PROSITE" id="PS00108">
    <property type="entry name" value="PROTEIN_KINASE_ST"/>
    <property type="match status" value="1"/>
</dbReference>
<evidence type="ECO:0000256" key="2">
    <source>
        <dbReference type="ARBA" id="ARBA00008832"/>
    </source>
</evidence>
<dbReference type="InterPro" id="IPR000719">
    <property type="entry name" value="Prot_kinase_dom"/>
</dbReference>
<dbReference type="SMART" id="SM00220">
    <property type="entry name" value="S_TKc"/>
    <property type="match status" value="1"/>
</dbReference>
<dbReference type="InterPro" id="IPR008271">
    <property type="entry name" value="Ser/Thr_kinase_AS"/>
</dbReference>
<evidence type="ECO:0000256" key="1">
    <source>
        <dbReference type="ARBA" id="ARBA00004609"/>
    </source>
</evidence>
<evidence type="ECO:0000256" key="8">
    <source>
        <dbReference type="ARBA" id="ARBA00022729"/>
    </source>
</evidence>
<comment type="caution">
    <text evidence="18">The sequence shown here is derived from an EMBL/GenBank/DDBJ whole genome shotgun (WGS) entry which is preliminary data.</text>
</comment>
<dbReference type="Gene3D" id="1.10.510.10">
    <property type="entry name" value="Transferase(Phosphotransferase) domain 1"/>
    <property type="match status" value="1"/>
</dbReference>
<evidence type="ECO:0000256" key="15">
    <source>
        <dbReference type="SAM" id="Phobius"/>
    </source>
</evidence>
<comment type="similarity">
    <text evidence="3">Belongs to the plant LTP family.</text>
</comment>
<dbReference type="PANTHER" id="PTHR24055">
    <property type="entry name" value="MITOGEN-ACTIVATED PROTEIN KINASE"/>
    <property type="match status" value="1"/>
</dbReference>
<evidence type="ECO:0000313" key="19">
    <source>
        <dbReference type="Proteomes" id="UP000326396"/>
    </source>
</evidence>
<keyword evidence="5" id="KW-0723">Serine/threonine-protein kinase</keyword>
<dbReference type="InterPro" id="IPR050117">
    <property type="entry name" value="MAPK"/>
</dbReference>
<reference evidence="18 19" key="1">
    <citation type="submission" date="2019-05" db="EMBL/GenBank/DDBJ databases">
        <title>Mikania micrantha, genome provides insights into the molecular mechanism of rapid growth.</title>
        <authorList>
            <person name="Liu B."/>
        </authorList>
    </citation>
    <scope>NUCLEOTIDE SEQUENCE [LARGE SCALE GENOMIC DNA]</scope>
    <source>
        <strain evidence="18">NLD-2019</strain>
        <tissue evidence="18">Leaf</tissue>
    </source>
</reference>
<keyword evidence="6" id="KW-0336">GPI-anchor</keyword>
<organism evidence="18 19">
    <name type="scientific">Mikania micrantha</name>
    <name type="common">bitter vine</name>
    <dbReference type="NCBI Taxonomy" id="192012"/>
    <lineage>
        <taxon>Eukaryota</taxon>
        <taxon>Viridiplantae</taxon>
        <taxon>Streptophyta</taxon>
        <taxon>Embryophyta</taxon>
        <taxon>Tracheophyta</taxon>
        <taxon>Spermatophyta</taxon>
        <taxon>Magnoliopsida</taxon>
        <taxon>eudicotyledons</taxon>
        <taxon>Gunneridae</taxon>
        <taxon>Pentapetalae</taxon>
        <taxon>asterids</taxon>
        <taxon>campanulids</taxon>
        <taxon>Asterales</taxon>
        <taxon>Asteraceae</taxon>
        <taxon>Asteroideae</taxon>
        <taxon>Heliantheae alliance</taxon>
        <taxon>Eupatorieae</taxon>
        <taxon>Mikania</taxon>
    </lineage>
</organism>
<sequence length="627" mass="68178">MVFKMILAMVLIVSTCGGATAQSGCTNALMGMSSCLNFITGNTSSPSSSCCSQLGNVVQAQPQCLCQVLNGAGVTLGLSINRTLALALPGACNVQTPPVSQCNNGNGPTSNSAPTPASPPEGSTSEPDILPESPDTPSESGSKTDGLTPNYGSQSQVSFHLLALIMFVIAFEVLGPVAIMIMVMVMLSVEATTNLECRSTIVSLSPCINYVCGNSTTPSFSCCSQLANVVKSQPRCLCALVSGGQGHSSMGIKINQTLALGLPAACKVDTPPVTRCDGTMDKYQIIEKLGSGSYGVVWKAINKQTQETVAIKKLFLKYESLSSIIMIKREIKSLMFNKHKNIVKLKDIINENTTIFLVFEFMAQGSLHDRMINRMKAPFSEAEIKAMCYQIFQGLACMHHNGYIHRDLKPMNLLVSNDVIKIGDFGSARETNDPLPYTHIVTTSWYRAPEVFLHSKAYGSGVDMWAMGAIMAELFTFQPLFQGSSDVRVMHKICSVLGTPTEGSWFDGLELARNMKYRFPDHPGVRLSELLPSASPAAVNLISSLLSWSPCARPTAEQALQHPFFHGCYHVSRTFRLDGTDVRLPVVFKLALVRELLKKKRSSLKTCASTRDDILRMLPQFPFEFMK</sequence>
<keyword evidence="4" id="KW-1003">Cell membrane</keyword>
<dbReference type="PROSITE" id="PS51257">
    <property type="entry name" value="PROKAR_LIPOPROTEIN"/>
    <property type="match status" value="1"/>
</dbReference>
<comment type="similarity">
    <text evidence="2">Belongs to the protein kinase superfamily. CMGC Ser/Thr protein kinase family. MAP kinase subfamily.</text>
</comment>
<dbReference type="Pfam" id="PF14368">
    <property type="entry name" value="LTP_2"/>
    <property type="match status" value="2"/>
</dbReference>
<evidence type="ECO:0000256" key="5">
    <source>
        <dbReference type="ARBA" id="ARBA00022527"/>
    </source>
</evidence>
<proteinExistence type="inferred from homology"/>
<keyword evidence="15" id="KW-0472">Membrane</keyword>
<dbReference type="SMART" id="SM00499">
    <property type="entry name" value="AAI"/>
    <property type="match status" value="2"/>
</dbReference>
<dbReference type="FunFam" id="1.10.510.10:FF:000624">
    <property type="entry name" value="Mitogen-activated protein kinase"/>
    <property type="match status" value="1"/>
</dbReference>
<evidence type="ECO:0000256" key="12">
    <source>
        <dbReference type="ARBA" id="ARBA00023288"/>
    </source>
</evidence>
<dbReference type="PROSITE" id="PS00107">
    <property type="entry name" value="PROTEIN_KINASE_ATP"/>
    <property type="match status" value="1"/>
</dbReference>
<evidence type="ECO:0000256" key="7">
    <source>
        <dbReference type="ARBA" id="ARBA00022679"/>
    </source>
</evidence>
<evidence type="ECO:0000256" key="16">
    <source>
        <dbReference type="SAM" id="SignalP"/>
    </source>
</evidence>
<evidence type="ECO:0000256" key="3">
    <source>
        <dbReference type="ARBA" id="ARBA00009748"/>
    </source>
</evidence>
<gene>
    <name evidence="18" type="ORF">E3N88_33777</name>
</gene>
<dbReference type="GO" id="GO:0005524">
    <property type="term" value="F:ATP binding"/>
    <property type="evidence" value="ECO:0007669"/>
    <property type="project" value="UniProtKB-UniRule"/>
</dbReference>
<dbReference type="GO" id="GO:0005886">
    <property type="term" value="C:plasma membrane"/>
    <property type="evidence" value="ECO:0007669"/>
    <property type="project" value="UniProtKB-SubCell"/>
</dbReference>
<dbReference type="GO" id="GO:0098552">
    <property type="term" value="C:side of membrane"/>
    <property type="evidence" value="ECO:0007669"/>
    <property type="project" value="UniProtKB-KW"/>
</dbReference>
<keyword evidence="15" id="KW-1133">Transmembrane helix</keyword>
<evidence type="ECO:0000256" key="4">
    <source>
        <dbReference type="ARBA" id="ARBA00022475"/>
    </source>
</evidence>
<dbReference type="InterPro" id="IPR017441">
    <property type="entry name" value="Protein_kinase_ATP_BS"/>
</dbReference>
<dbReference type="FunFam" id="1.10.110.10:FF:000001">
    <property type="entry name" value="Bifunctional inhibitor/lipid-transfer protein/seed storage 2S albumin superfamily protein"/>
    <property type="match status" value="1"/>
</dbReference>
<keyword evidence="6" id="KW-0325">Glycoprotein</keyword>
<dbReference type="Proteomes" id="UP000326396">
    <property type="component" value="Linkage Group LG6"/>
</dbReference>
<dbReference type="SUPFAM" id="SSF56112">
    <property type="entry name" value="Protein kinase-like (PK-like)"/>
    <property type="match status" value="1"/>
</dbReference>
<feature type="region of interest" description="Disordered" evidence="14">
    <location>
        <begin position="103"/>
        <end position="149"/>
    </location>
</feature>
<feature type="binding site" evidence="13">
    <location>
        <position position="313"/>
    </location>
    <ligand>
        <name>ATP</name>
        <dbReference type="ChEBI" id="CHEBI:30616"/>
    </ligand>
</feature>
<dbReference type="InterPro" id="IPR011009">
    <property type="entry name" value="Kinase-like_dom_sf"/>
</dbReference>
<dbReference type="GO" id="GO:0004674">
    <property type="term" value="F:protein serine/threonine kinase activity"/>
    <property type="evidence" value="ECO:0007669"/>
    <property type="project" value="UniProtKB-KW"/>
</dbReference>
<feature type="chain" id="PRO_5024391573" description="Protein kinase domain-containing protein" evidence="16">
    <location>
        <begin position="22"/>
        <end position="627"/>
    </location>
</feature>
<dbReference type="Gene3D" id="3.30.200.20">
    <property type="entry name" value="Phosphorylase Kinase, domain 1"/>
    <property type="match status" value="1"/>
</dbReference>
<dbReference type="Pfam" id="PF00069">
    <property type="entry name" value="Pkinase"/>
    <property type="match status" value="1"/>
</dbReference>
<keyword evidence="7" id="KW-0808">Transferase</keyword>
<dbReference type="CDD" id="cd00010">
    <property type="entry name" value="AAI_LTSS"/>
    <property type="match status" value="2"/>
</dbReference>
<evidence type="ECO:0000256" key="14">
    <source>
        <dbReference type="SAM" id="MobiDB-lite"/>
    </source>
</evidence>
<evidence type="ECO:0000256" key="11">
    <source>
        <dbReference type="ARBA" id="ARBA00022840"/>
    </source>
</evidence>
<evidence type="ECO:0000313" key="18">
    <source>
        <dbReference type="EMBL" id="KAD3338256.1"/>
    </source>
</evidence>
<keyword evidence="9 13" id="KW-0547">Nucleotide-binding</keyword>
<keyword evidence="8 16" id="KW-0732">Signal</keyword>